<evidence type="ECO:0000313" key="2">
    <source>
        <dbReference type="Proteomes" id="UP000708148"/>
    </source>
</evidence>
<dbReference type="Proteomes" id="UP000708148">
    <property type="component" value="Unassembled WGS sequence"/>
</dbReference>
<evidence type="ECO:0000313" key="1">
    <source>
        <dbReference type="EMBL" id="CAD7703088.1"/>
    </source>
</evidence>
<proteinExistence type="predicted"/>
<keyword evidence="2" id="KW-1185">Reference proteome</keyword>
<dbReference type="AlphaFoldDB" id="A0A8S1JCD3"/>
<dbReference type="EMBL" id="CAJHUC010002061">
    <property type="protein sequence ID" value="CAD7703088.1"/>
    <property type="molecule type" value="Genomic_DNA"/>
</dbReference>
<gene>
    <name evidence="1" type="ORF">OSTQU699_LOCUS8445</name>
</gene>
<sequence>MFNSIDAGRPSWPGSTCRAIKEVCASEMHTPRLWLCHVIFLLQCPSPESVDGLQCPGTIKWLDCTSVMRHCWVLTIVFCRHHNCASAYDCNGGACTMAISKMQIVQWILAHPNGLLVSS</sequence>
<accession>A0A8S1JCD3</accession>
<protein>
    <submittedName>
        <fullName evidence="1">Uncharacterized protein</fullName>
    </submittedName>
</protein>
<comment type="caution">
    <text evidence="1">The sequence shown here is derived from an EMBL/GenBank/DDBJ whole genome shotgun (WGS) entry which is preliminary data.</text>
</comment>
<name>A0A8S1JCD3_9CHLO</name>
<reference evidence="1" key="1">
    <citation type="submission" date="2020-12" db="EMBL/GenBank/DDBJ databases">
        <authorList>
            <person name="Iha C."/>
        </authorList>
    </citation>
    <scope>NUCLEOTIDE SEQUENCE</scope>
</reference>
<organism evidence="1 2">
    <name type="scientific">Ostreobium quekettii</name>
    <dbReference type="NCBI Taxonomy" id="121088"/>
    <lineage>
        <taxon>Eukaryota</taxon>
        <taxon>Viridiplantae</taxon>
        <taxon>Chlorophyta</taxon>
        <taxon>core chlorophytes</taxon>
        <taxon>Ulvophyceae</taxon>
        <taxon>TCBD clade</taxon>
        <taxon>Bryopsidales</taxon>
        <taxon>Ostreobineae</taxon>
        <taxon>Ostreobiaceae</taxon>
        <taxon>Ostreobium</taxon>
    </lineage>
</organism>